<evidence type="ECO:0000256" key="3">
    <source>
        <dbReference type="ARBA" id="ARBA00022692"/>
    </source>
</evidence>
<feature type="transmembrane region" description="Helical" evidence="6">
    <location>
        <begin position="6"/>
        <end position="25"/>
    </location>
</feature>
<dbReference type="GO" id="GO:0005886">
    <property type="term" value="C:plasma membrane"/>
    <property type="evidence" value="ECO:0007669"/>
    <property type="project" value="UniProtKB-SubCell"/>
</dbReference>
<dbReference type="PANTHER" id="PTHR10010:SF46">
    <property type="entry name" value="SODIUM-DEPENDENT PHOSPHATE TRANSPORT PROTEIN 2B"/>
    <property type="match status" value="1"/>
</dbReference>
<feature type="transmembrane region" description="Helical" evidence="6">
    <location>
        <begin position="135"/>
        <end position="152"/>
    </location>
</feature>
<keyword evidence="4 6" id="KW-1133">Transmembrane helix</keyword>
<gene>
    <name evidence="7" type="ORF">C0039_07245</name>
</gene>
<feature type="transmembrane region" description="Helical" evidence="6">
    <location>
        <begin position="272"/>
        <end position="294"/>
    </location>
</feature>
<evidence type="ECO:0000256" key="4">
    <source>
        <dbReference type="ARBA" id="ARBA00022989"/>
    </source>
</evidence>
<accession>A0A2N5X4C8</accession>
<dbReference type="InterPro" id="IPR004633">
    <property type="entry name" value="NaPi_cotrn-rel/YqeW-like"/>
</dbReference>
<dbReference type="NCBIfam" id="TIGR00704">
    <property type="entry name" value="NaPi_cotrn_rel"/>
    <property type="match status" value="1"/>
</dbReference>
<feature type="transmembrane region" description="Helical" evidence="6">
    <location>
        <begin position="243"/>
        <end position="260"/>
    </location>
</feature>
<organism evidence="7 8">
    <name type="scientific">Pseudohalioglobus lutimaris</name>
    <dbReference type="NCBI Taxonomy" id="1737061"/>
    <lineage>
        <taxon>Bacteria</taxon>
        <taxon>Pseudomonadati</taxon>
        <taxon>Pseudomonadota</taxon>
        <taxon>Gammaproteobacteria</taxon>
        <taxon>Cellvibrionales</taxon>
        <taxon>Halieaceae</taxon>
        <taxon>Pseudohalioglobus</taxon>
    </lineage>
</organism>
<proteinExistence type="predicted"/>
<feature type="transmembrane region" description="Helical" evidence="6">
    <location>
        <begin position="172"/>
        <end position="198"/>
    </location>
</feature>
<evidence type="ECO:0000313" key="8">
    <source>
        <dbReference type="Proteomes" id="UP000235005"/>
    </source>
</evidence>
<keyword evidence="3 6" id="KW-0812">Transmembrane</keyword>
<evidence type="ECO:0000256" key="1">
    <source>
        <dbReference type="ARBA" id="ARBA00004651"/>
    </source>
</evidence>
<evidence type="ECO:0000256" key="6">
    <source>
        <dbReference type="SAM" id="Phobius"/>
    </source>
</evidence>
<dbReference type="EMBL" id="PKUS01000007">
    <property type="protein sequence ID" value="PLW69322.1"/>
    <property type="molecule type" value="Genomic_DNA"/>
</dbReference>
<evidence type="ECO:0000256" key="2">
    <source>
        <dbReference type="ARBA" id="ARBA00022475"/>
    </source>
</evidence>
<keyword evidence="8" id="KW-1185">Reference proteome</keyword>
<reference evidence="7 8" key="1">
    <citation type="submission" date="2018-01" db="EMBL/GenBank/DDBJ databases">
        <title>The draft genome sequence of Halioglobus lutimaris HF004.</title>
        <authorList>
            <person name="Du Z.-J."/>
            <person name="Shi M.-J."/>
        </authorList>
    </citation>
    <scope>NUCLEOTIDE SEQUENCE [LARGE SCALE GENOMIC DNA]</scope>
    <source>
        <strain evidence="7 8">HF004</strain>
    </source>
</reference>
<comment type="subcellular location">
    <subcellularLocation>
        <location evidence="1">Cell membrane</location>
        <topology evidence="1">Multi-pass membrane protein</topology>
    </subcellularLocation>
</comment>
<dbReference type="RefSeq" id="WP_101517695.1">
    <property type="nucleotide sequence ID" value="NZ_PKUS01000007.1"/>
</dbReference>
<feature type="transmembrane region" description="Helical" evidence="6">
    <location>
        <begin position="46"/>
        <end position="75"/>
    </location>
</feature>
<feature type="transmembrane region" description="Helical" evidence="6">
    <location>
        <begin position="210"/>
        <end position="231"/>
    </location>
</feature>
<name>A0A2N5X4C8_9GAMM</name>
<dbReference type="GO" id="GO:0044341">
    <property type="term" value="P:sodium-dependent phosphate transport"/>
    <property type="evidence" value="ECO:0007669"/>
    <property type="project" value="InterPro"/>
</dbReference>
<evidence type="ECO:0000313" key="7">
    <source>
        <dbReference type="EMBL" id="PLW69322.1"/>
    </source>
</evidence>
<comment type="caution">
    <text evidence="7">The sequence shown here is derived from an EMBL/GenBank/DDBJ whole genome shotgun (WGS) entry which is preliminary data.</text>
</comment>
<keyword evidence="2" id="KW-1003">Cell membrane</keyword>
<dbReference type="Proteomes" id="UP000235005">
    <property type="component" value="Unassembled WGS sequence"/>
</dbReference>
<feature type="transmembrane region" description="Helical" evidence="6">
    <location>
        <begin position="103"/>
        <end position="123"/>
    </location>
</feature>
<dbReference type="Pfam" id="PF02690">
    <property type="entry name" value="Na_Pi_cotrans"/>
    <property type="match status" value="2"/>
</dbReference>
<evidence type="ECO:0000256" key="5">
    <source>
        <dbReference type="ARBA" id="ARBA00023136"/>
    </source>
</evidence>
<keyword evidence="5 6" id="KW-0472">Membrane</keyword>
<dbReference type="OrthoDB" id="9763003at2"/>
<dbReference type="InterPro" id="IPR003841">
    <property type="entry name" value="Na/Pi_transpt"/>
</dbReference>
<sequence length="534" mass="58788">MENLSVLFAGITAVVLFIFGLENFSKEIEKISGEQFRRSLSRATNIPLVGALIGAAVTAVIQSSSATSVITISLVNAGVLSFKNSVGIVFGANVGTTVTAQLVAFKLTAFAPLLIVVGFAISLSRSRASIFGKSIFYFGFVFFSLNLISSALQPLQNDPDIVRYLANPQNPLIAIFIGFAFTALVQSSSVTTGLAIVLTQQGLIGLENAVPIIMGANIGTTTTAMLAMFNMDLAAKKTAFSHFLFNLGGVLLFLPAFLLYGQRLNEINMEPAVALATIHLIFNLTVCLVFLLFINPFTRFVDKVIGEGRMDFERIGLPKFSADKTFDEVEAELQRDMVALCSFLQENYNLVTLSVESNYKSVHEAAEKRIAYIDFLEREYIHYFSQVVASVTDQNQSKQLLATITRFDYLFQIHDSIEDLFNVKRVLSKQYIELRSDVLLMVRELSSATLGIFDEISSGSGPANKSAVAERAHALRQLMENVNRQLLVLLARPDRKDVGSMINFVTYSRRLADKLLNFAHLNDSKAGLDREENA</sequence>
<dbReference type="PANTHER" id="PTHR10010">
    <property type="entry name" value="SOLUTE CARRIER FAMILY 34 SODIUM PHOSPHATE , MEMBER 2-RELATED"/>
    <property type="match status" value="1"/>
</dbReference>
<dbReference type="NCBIfam" id="NF037997">
    <property type="entry name" value="Na_Pi_symport"/>
    <property type="match status" value="1"/>
</dbReference>
<dbReference type="AlphaFoldDB" id="A0A2N5X4C8"/>
<dbReference type="GO" id="GO:0005436">
    <property type="term" value="F:sodium:phosphate symporter activity"/>
    <property type="evidence" value="ECO:0007669"/>
    <property type="project" value="InterPro"/>
</dbReference>
<protein>
    <submittedName>
        <fullName evidence="7">Na(+)/phosphate symporter</fullName>
    </submittedName>
</protein>